<dbReference type="OMA" id="HFGGRSW"/>
<dbReference type="Pfam" id="PF12014">
    <property type="entry name" value="Cyclin_D1_bind"/>
    <property type="match status" value="1"/>
</dbReference>
<reference evidence="4" key="1">
    <citation type="submission" date="2014-01" db="EMBL/GenBank/DDBJ databases">
        <title>The genome of the white-rot fungus Pycnoporus cinnabarinus: a basidiomycete model with a versatile arsenal for lignocellulosic biomass breakdown.</title>
        <authorList>
            <person name="Levasseur A."/>
            <person name="Lomascolo A."/>
            <person name="Ruiz-Duenas F.J."/>
            <person name="Uzan E."/>
            <person name="Piumi F."/>
            <person name="Kues U."/>
            <person name="Ram A.F.J."/>
            <person name="Murat C."/>
            <person name="Haon M."/>
            <person name="Benoit I."/>
            <person name="Arfi Y."/>
            <person name="Chevret D."/>
            <person name="Drula E."/>
            <person name="Kwon M.J."/>
            <person name="Gouret P."/>
            <person name="Lesage-Meessen L."/>
            <person name="Lombard V."/>
            <person name="Mariette J."/>
            <person name="Noirot C."/>
            <person name="Park J."/>
            <person name="Patyshakuliyeva A."/>
            <person name="Wieneger R.A.B."/>
            <person name="Wosten H.A.B."/>
            <person name="Martin F."/>
            <person name="Coutinho P.M."/>
            <person name="de Vries R."/>
            <person name="Martinez A.T."/>
            <person name="Klopp C."/>
            <person name="Pontarotti P."/>
            <person name="Henrissat B."/>
            <person name="Record E."/>
        </authorList>
    </citation>
    <scope>NUCLEOTIDE SEQUENCE [LARGE SCALE GENOMIC DNA]</scope>
    <source>
        <strain evidence="4">BRFM137</strain>
    </source>
</reference>
<dbReference type="SMART" id="SM00256">
    <property type="entry name" value="FBOX"/>
    <property type="match status" value="1"/>
</dbReference>
<dbReference type="STRING" id="5643.A0A060SSP1"/>
<protein>
    <recommendedName>
        <fullName evidence="3">F-box domain-containing protein</fullName>
    </recommendedName>
</protein>
<dbReference type="PROSITE" id="PS50181">
    <property type="entry name" value="FBOX"/>
    <property type="match status" value="1"/>
</dbReference>
<feature type="domain" description="F-box" evidence="3">
    <location>
        <begin position="8"/>
        <end position="54"/>
    </location>
</feature>
<dbReference type="OrthoDB" id="722566at2759"/>
<proteinExistence type="predicted"/>
<dbReference type="InterPro" id="IPR045048">
    <property type="entry name" value="FBXO31/39"/>
</dbReference>
<organism evidence="4 5">
    <name type="scientific">Pycnoporus cinnabarinus</name>
    <name type="common">Cinnabar-red polypore</name>
    <name type="synonym">Trametes cinnabarina</name>
    <dbReference type="NCBI Taxonomy" id="5643"/>
    <lineage>
        <taxon>Eukaryota</taxon>
        <taxon>Fungi</taxon>
        <taxon>Dikarya</taxon>
        <taxon>Basidiomycota</taxon>
        <taxon>Agaricomycotina</taxon>
        <taxon>Agaricomycetes</taxon>
        <taxon>Polyporales</taxon>
        <taxon>Polyporaceae</taxon>
        <taxon>Trametes</taxon>
    </lineage>
</organism>
<accession>A0A060SSP1</accession>
<comment type="caution">
    <text evidence="4">The sequence shown here is derived from an EMBL/GenBank/DDBJ whole genome shotgun (WGS) entry which is preliminary data.</text>
</comment>
<gene>
    <name evidence="4" type="ORF">BN946_scf184895.g9</name>
</gene>
<keyword evidence="2" id="KW-0833">Ubl conjugation pathway</keyword>
<evidence type="ECO:0000259" key="3">
    <source>
        <dbReference type="PROSITE" id="PS50181"/>
    </source>
</evidence>
<dbReference type="PANTHER" id="PTHR10706">
    <property type="entry name" value="F-BOX FAMILY PROTEIN"/>
    <property type="match status" value="1"/>
</dbReference>
<evidence type="ECO:0000256" key="1">
    <source>
        <dbReference type="ARBA" id="ARBA00004906"/>
    </source>
</evidence>
<dbReference type="AlphaFoldDB" id="A0A060SSP1"/>
<dbReference type="Gene3D" id="1.20.1280.50">
    <property type="match status" value="1"/>
</dbReference>
<dbReference type="PANTHER" id="PTHR10706:SF130">
    <property type="entry name" value="F-BOX ONLY PROTEIN 31"/>
    <property type="match status" value="1"/>
</dbReference>
<comment type="pathway">
    <text evidence="1">Protein modification; protein ubiquitination.</text>
</comment>
<name>A0A060SSP1_PYCCI</name>
<keyword evidence="5" id="KW-1185">Reference proteome</keyword>
<dbReference type="Pfam" id="PF12937">
    <property type="entry name" value="F-box-like"/>
    <property type="match status" value="1"/>
</dbReference>
<sequence>MKTIPRTRKGLEYLPFDVLLQLFDNMPARDVVHVLCTCRAFYSLASDDAMWRSLSSRYGLHDNTYFGGRSWYIVYTRLLHTYGPMLGLWAGDHAYTGNVIEVRLEAGDLHTQGGIAFDMWCFRVLEPEEFGGPEMPELPTYRRLVRVDFTGTSTQNGPATTRCCCGGRLPTHRAQLSLLSSTTLGFYLLTRQGRYPHPDFPSADFHAWVDKSRYPRQMCSPAPYIDQTDLVPPQRRLAMVYTAPTAYLKPCAVSLTCEQGCINRQRPFLGFEEASPFHPRYYPLCHDDDHPWMDPFSQDWSAKNLAGLWLGSHGPHGTEVLYVEWTTHPPRLRAWKVTGDENVPRGALSWEASMGDPVRLSGSEHALCAKCLGDPVAYKFFGGTGTFSGRGFM</sequence>
<dbReference type="Proteomes" id="UP000029665">
    <property type="component" value="Unassembled WGS sequence"/>
</dbReference>
<evidence type="ECO:0000256" key="2">
    <source>
        <dbReference type="ARBA" id="ARBA00022786"/>
    </source>
</evidence>
<dbReference type="InterPro" id="IPR001810">
    <property type="entry name" value="F-box_dom"/>
</dbReference>
<dbReference type="InterPro" id="IPR036047">
    <property type="entry name" value="F-box-like_dom_sf"/>
</dbReference>
<evidence type="ECO:0000313" key="5">
    <source>
        <dbReference type="Proteomes" id="UP000029665"/>
    </source>
</evidence>
<dbReference type="EMBL" id="CCBP010000248">
    <property type="protein sequence ID" value="CDO75229.1"/>
    <property type="molecule type" value="Genomic_DNA"/>
</dbReference>
<evidence type="ECO:0000313" key="4">
    <source>
        <dbReference type="EMBL" id="CDO75229.1"/>
    </source>
</evidence>
<dbReference type="HOGENOM" id="CLU_042699_0_0_1"/>
<dbReference type="UniPathway" id="UPA00143"/>
<dbReference type="SUPFAM" id="SSF81383">
    <property type="entry name" value="F-box domain"/>
    <property type="match status" value="1"/>
</dbReference>
<dbReference type="GO" id="GO:0016567">
    <property type="term" value="P:protein ubiquitination"/>
    <property type="evidence" value="ECO:0007669"/>
    <property type="project" value="UniProtKB-UniPathway"/>
</dbReference>